<evidence type="ECO:0000313" key="1">
    <source>
        <dbReference type="EMBL" id="KAI0086127.1"/>
    </source>
</evidence>
<comment type="caution">
    <text evidence="1">The sequence shown here is derived from an EMBL/GenBank/DDBJ whole genome shotgun (WGS) entry which is preliminary data.</text>
</comment>
<keyword evidence="2" id="KW-1185">Reference proteome</keyword>
<gene>
    <name evidence="1" type="ORF">BDY19DRAFT_963223</name>
</gene>
<proteinExistence type="predicted"/>
<accession>A0ACB8TVN2</accession>
<reference evidence="1" key="1">
    <citation type="journal article" date="2021" name="Environ. Microbiol.">
        <title>Gene family expansions and transcriptome signatures uncover fungal adaptations to wood decay.</title>
        <authorList>
            <person name="Hage H."/>
            <person name="Miyauchi S."/>
            <person name="Viragh M."/>
            <person name="Drula E."/>
            <person name="Min B."/>
            <person name="Chaduli D."/>
            <person name="Navarro D."/>
            <person name="Favel A."/>
            <person name="Norest M."/>
            <person name="Lesage-Meessen L."/>
            <person name="Balint B."/>
            <person name="Merenyi Z."/>
            <person name="de Eugenio L."/>
            <person name="Morin E."/>
            <person name="Martinez A.T."/>
            <person name="Baldrian P."/>
            <person name="Stursova M."/>
            <person name="Martinez M.J."/>
            <person name="Novotny C."/>
            <person name="Magnuson J.K."/>
            <person name="Spatafora J.W."/>
            <person name="Maurice S."/>
            <person name="Pangilinan J."/>
            <person name="Andreopoulos W."/>
            <person name="LaButti K."/>
            <person name="Hundley H."/>
            <person name="Na H."/>
            <person name="Kuo A."/>
            <person name="Barry K."/>
            <person name="Lipzen A."/>
            <person name="Henrissat B."/>
            <person name="Riley R."/>
            <person name="Ahrendt S."/>
            <person name="Nagy L.G."/>
            <person name="Grigoriev I.V."/>
            <person name="Martin F."/>
            <person name="Rosso M.N."/>
        </authorList>
    </citation>
    <scope>NUCLEOTIDE SEQUENCE</scope>
    <source>
        <strain evidence="1">CBS 384.51</strain>
    </source>
</reference>
<name>A0ACB8TVN2_9APHY</name>
<dbReference type="EMBL" id="MU274926">
    <property type="protein sequence ID" value="KAI0086127.1"/>
    <property type="molecule type" value="Genomic_DNA"/>
</dbReference>
<sequence>MLLGGWMERRQRRRMSAVIAGQPFVLPSEALVILKPFPFNETNIALMFGLLLPSPVSKV</sequence>
<evidence type="ECO:0000313" key="2">
    <source>
        <dbReference type="Proteomes" id="UP001055072"/>
    </source>
</evidence>
<dbReference type="Proteomes" id="UP001055072">
    <property type="component" value="Unassembled WGS sequence"/>
</dbReference>
<protein>
    <submittedName>
        <fullName evidence="1">Uncharacterized protein</fullName>
    </submittedName>
</protein>
<organism evidence="1 2">
    <name type="scientific">Irpex rosettiformis</name>
    <dbReference type="NCBI Taxonomy" id="378272"/>
    <lineage>
        <taxon>Eukaryota</taxon>
        <taxon>Fungi</taxon>
        <taxon>Dikarya</taxon>
        <taxon>Basidiomycota</taxon>
        <taxon>Agaricomycotina</taxon>
        <taxon>Agaricomycetes</taxon>
        <taxon>Polyporales</taxon>
        <taxon>Irpicaceae</taxon>
        <taxon>Irpex</taxon>
    </lineage>
</organism>